<dbReference type="AlphaFoldDB" id="D1AVZ7"/>
<dbReference type="EMBL" id="CP001779">
    <property type="protein sequence ID" value="ACZ01907.1"/>
    <property type="molecule type" value="Genomic_DNA"/>
</dbReference>
<dbReference type="Pfam" id="PF07733">
    <property type="entry name" value="DNA_pol3_alpha"/>
    <property type="match status" value="1"/>
</dbReference>
<dbReference type="eggNOG" id="COG0587">
    <property type="taxonomic scope" value="Bacteria"/>
</dbReference>
<dbReference type="EC" id="2.7.7.7" evidence="1"/>
<dbReference type="NCBIfam" id="TIGR00594">
    <property type="entry name" value="polc"/>
    <property type="match status" value="1"/>
</dbReference>
<dbReference type="Pfam" id="PF17657">
    <property type="entry name" value="DNA_pol3_finger"/>
    <property type="match status" value="1"/>
</dbReference>
<evidence type="ECO:0000313" key="9">
    <source>
        <dbReference type="Proteomes" id="UP000002072"/>
    </source>
</evidence>
<keyword evidence="4" id="KW-0235">DNA replication</keyword>
<dbReference type="Pfam" id="PF02811">
    <property type="entry name" value="PHP"/>
    <property type="match status" value="1"/>
</dbReference>
<dbReference type="InterPro" id="IPR029460">
    <property type="entry name" value="DNAPol_HHH"/>
</dbReference>
<dbReference type="Proteomes" id="UP000002072">
    <property type="component" value="Chromosome"/>
</dbReference>
<dbReference type="InterPro" id="IPR016195">
    <property type="entry name" value="Pol/histidinol_Pase-like"/>
</dbReference>
<gene>
    <name evidence="8" type="ordered locus">Smon_1474</name>
</gene>
<dbReference type="KEGG" id="smf:Smon_1474"/>
<keyword evidence="5" id="KW-0239">DNA-directed DNA polymerase</keyword>
<dbReference type="GO" id="GO:0006260">
    <property type="term" value="P:DNA replication"/>
    <property type="evidence" value="ECO:0007669"/>
    <property type="project" value="UniProtKB-KW"/>
</dbReference>
<dbReference type="OrthoDB" id="9803237at2"/>
<dbReference type="InterPro" id="IPR011708">
    <property type="entry name" value="DNA_pol3_alpha_NTPase_dom"/>
</dbReference>
<dbReference type="InterPro" id="IPR004013">
    <property type="entry name" value="PHP_dom"/>
</dbReference>
<evidence type="ECO:0000313" key="8">
    <source>
        <dbReference type="EMBL" id="ACZ01907.1"/>
    </source>
</evidence>
<dbReference type="Gene3D" id="1.10.150.870">
    <property type="match status" value="1"/>
</dbReference>
<dbReference type="GeneID" id="29673794"/>
<keyword evidence="9" id="KW-1185">Reference proteome</keyword>
<dbReference type="InterPro" id="IPR040982">
    <property type="entry name" value="DNA_pol3_finger"/>
</dbReference>
<evidence type="ECO:0000256" key="4">
    <source>
        <dbReference type="ARBA" id="ARBA00022705"/>
    </source>
</evidence>
<proteinExistence type="predicted"/>
<dbReference type="GO" id="GO:0008408">
    <property type="term" value="F:3'-5' exonuclease activity"/>
    <property type="evidence" value="ECO:0007669"/>
    <property type="project" value="InterPro"/>
</dbReference>
<dbReference type="HOGENOM" id="CLU_001600_0_0_0"/>
<feature type="domain" description="Polymerase/histidinol phosphatase N-terminal" evidence="7">
    <location>
        <begin position="4"/>
        <end position="67"/>
    </location>
</feature>
<accession>D1AVZ7</accession>
<name>D1AVZ7_STRM9</name>
<reference evidence="8 9" key="1">
    <citation type="journal article" date="2009" name="Stand. Genomic Sci.">
        <title>Complete genome sequence of Streptobacillus moniliformis type strain (9901T).</title>
        <authorList>
            <person name="Nolan M."/>
            <person name="Gronow S."/>
            <person name="Lapidus A."/>
            <person name="Ivanova N."/>
            <person name="Copeland A."/>
            <person name="Lucas S."/>
            <person name="Del Rio T.G."/>
            <person name="Chen F."/>
            <person name="Tice H."/>
            <person name="Pitluck S."/>
            <person name="Cheng J.F."/>
            <person name="Sims D."/>
            <person name="Meincke L."/>
            <person name="Bruce D."/>
            <person name="Goodwin L."/>
            <person name="Brettin T."/>
            <person name="Han C."/>
            <person name="Detter J.C."/>
            <person name="Ovchinikova G."/>
            <person name="Pati A."/>
            <person name="Mavromatis K."/>
            <person name="Mikhailova N."/>
            <person name="Chen A."/>
            <person name="Palaniappan K."/>
            <person name="Land M."/>
            <person name="Hauser L."/>
            <person name="Chang Y.J."/>
            <person name="Jeffries C.D."/>
            <person name="Rohde M."/>
            <person name="Sproer C."/>
            <person name="Goker M."/>
            <person name="Bristow J."/>
            <person name="Eisen J.A."/>
            <person name="Markowitz V."/>
            <person name="Hugenholtz P."/>
            <person name="Kyrpides N.C."/>
            <person name="Klenk H.P."/>
            <person name="Chain P."/>
        </authorList>
    </citation>
    <scope>NUCLEOTIDE SEQUENCE [LARGE SCALE GENOMIC DNA]</scope>
    <source>
        <strain evidence="9">ATCC 14647 / DSM 12112 / NCTC 10651 / 9901</strain>
    </source>
</reference>
<dbReference type="PANTHER" id="PTHR32294">
    <property type="entry name" value="DNA POLYMERASE III SUBUNIT ALPHA"/>
    <property type="match status" value="1"/>
</dbReference>
<evidence type="ECO:0000256" key="5">
    <source>
        <dbReference type="ARBA" id="ARBA00022932"/>
    </source>
</evidence>
<keyword evidence="3" id="KW-0548">Nucleotidyltransferase</keyword>
<evidence type="ECO:0000256" key="1">
    <source>
        <dbReference type="ARBA" id="ARBA00012417"/>
    </source>
</evidence>
<evidence type="ECO:0000256" key="2">
    <source>
        <dbReference type="ARBA" id="ARBA00022679"/>
    </source>
</evidence>
<dbReference type="InterPro" id="IPR004805">
    <property type="entry name" value="DnaE2/DnaE/PolC"/>
</dbReference>
<protein>
    <recommendedName>
        <fullName evidence="1">DNA-directed DNA polymerase</fullName>
        <ecNumber evidence="1">2.7.7.7</ecNumber>
    </recommendedName>
</protein>
<dbReference type="Gene3D" id="3.20.20.140">
    <property type="entry name" value="Metal-dependent hydrolases"/>
    <property type="match status" value="1"/>
</dbReference>
<dbReference type="STRING" id="519441.Smon_1474"/>
<sequence>MLRRIHTEYSLLEGVGSVEEYVQKARENNIKELAITDFGMFAAIKFYNSCKSNNIVPIIGIEIHLKGFLDQENIYTLTLLAKNEKGVKNIYKLSTISHERNFILLDDLLEHGKDIYILSGGVNSELVSYVLKNDYKKVKKLMEIMLEKLDIILEIPMFEMLEYQRLMFDKLVDELNVKSIEVNEIYYLEKEDKILQKIFAAIKENRTLKTVQNEKKQDGLHFIINNQDKREDILNDIDIVLDNKNVEFPLVKLPDGLSEKEYIINILEKNIGKKYPNITKEIQDRINYELNVIDKMGYIKYFLIVHDFIKYAKENDIFIGPGRGSAAGSIISYLLGITELDPIKYGLIFERFLNPERISMPDIDVDIEQEKRIDLIEYIKRTYGSRNVSQIITFSTFKPTLALKDLARVFEIPEKSIRKLLDESKEKSLDELSDSKEMVKSLIDYAKRIEGKIKNSSTHAAGVIITKEDMRENLPLIYDSYTKDYQIQFEANVLESLGYLKMDLLGLKNLNVVKNVIKKVNEDIDIYNLPEYEEAFNLLNTGNTIGIFQCESRGITQLAMNLKIHSLEDIALLLALYRPGPLESGLIPSLIVMKNNKNIKIKTVDPMIEDILLPTYGVLVYQEQVMEIAQKISGYSLAKADELRKAIGKKNVELLKQNRKDFIENAIIPKQRAEKIYDLIDNFGNYGFNKAHAISYANITYQTAYLKAKYPREFFASLLTTELKVEKKLVNSYAEMLKRNIEMYPPSINRSTAEFEIEENGIRIPLSALKEMSEKTAREVVEEREKNGNFKDIFDFITRCRFLNKSNLEGLIYSGCFDEFNIGRKKLIVNLQDIIKWIDKRNKSQTDIYSSLFLNMNMEIEEYKWMETDEMSDDEIIKLEKEYVKLSMRNTQILKSELVYNIFKSNEYVIGYIESEKSKVTKKNELMNIVNILSIEGSKEYLIFPKEYMRFSKVIQKGNIICFKSNRVENNKYNIVNAFKINDFSKYNISVKINEDFEYKEEFKKYILEHRGNDILNIYFGEKNKKNIKQINLNKEFIKKMIAFLGKENVRLQIKT</sequence>
<keyword evidence="2" id="KW-0808">Transferase</keyword>
<dbReference type="InterPro" id="IPR003141">
    <property type="entry name" value="Pol/His_phosphatase_N"/>
</dbReference>
<dbReference type="GO" id="GO:0003887">
    <property type="term" value="F:DNA-directed DNA polymerase activity"/>
    <property type="evidence" value="ECO:0007669"/>
    <property type="project" value="UniProtKB-KW"/>
</dbReference>
<dbReference type="RefSeq" id="WP_012859453.1">
    <property type="nucleotide sequence ID" value="NC_013515.1"/>
</dbReference>
<evidence type="ECO:0000256" key="6">
    <source>
        <dbReference type="ARBA" id="ARBA00049244"/>
    </source>
</evidence>
<comment type="catalytic activity">
    <reaction evidence="6">
        <text>DNA(n) + a 2'-deoxyribonucleoside 5'-triphosphate = DNA(n+1) + diphosphate</text>
        <dbReference type="Rhea" id="RHEA:22508"/>
        <dbReference type="Rhea" id="RHEA-COMP:17339"/>
        <dbReference type="Rhea" id="RHEA-COMP:17340"/>
        <dbReference type="ChEBI" id="CHEBI:33019"/>
        <dbReference type="ChEBI" id="CHEBI:61560"/>
        <dbReference type="ChEBI" id="CHEBI:173112"/>
        <dbReference type="EC" id="2.7.7.7"/>
    </reaction>
</comment>
<dbReference type="PANTHER" id="PTHR32294:SF0">
    <property type="entry name" value="DNA POLYMERASE III SUBUNIT ALPHA"/>
    <property type="match status" value="1"/>
</dbReference>
<evidence type="ECO:0000256" key="3">
    <source>
        <dbReference type="ARBA" id="ARBA00022695"/>
    </source>
</evidence>
<dbReference type="SMART" id="SM00481">
    <property type="entry name" value="POLIIIAc"/>
    <property type="match status" value="1"/>
</dbReference>
<evidence type="ECO:0000259" key="7">
    <source>
        <dbReference type="SMART" id="SM00481"/>
    </source>
</evidence>
<dbReference type="SUPFAM" id="SSF89550">
    <property type="entry name" value="PHP domain-like"/>
    <property type="match status" value="1"/>
</dbReference>
<dbReference type="Pfam" id="PF14579">
    <property type="entry name" value="HHH_6"/>
    <property type="match status" value="1"/>
</dbReference>
<organism evidence="8 9">
    <name type="scientific">Streptobacillus moniliformis (strain ATCC 14647 / DSM 12112 / NCTC 10651 / 9901)</name>
    <dbReference type="NCBI Taxonomy" id="519441"/>
    <lineage>
        <taxon>Bacteria</taxon>
        <taxon>Fusobacteriati</taxon>
        <taxon>Fusobacteriota</taxon>
        <taxon>Fusobacteriia</taxon>
        <taxon>Fusobacteriales</taxon>
        <taxon>Leptotrichiaceae</taxon>
        <taxon>Streptobacillus</taxon>
    </lineage>
</organism>